<dbReference type="Proteomes" id="UP000824145">
    <property type="component" value="Unassembled WGS sequence"/>
</dbReference>
<dbReference type="PANTHER" id="PTHR30024">
    <property type="entry name" value="ALIPHATIC SULFONATES-BINDING PROTEIN-RELATED"/>
    <property type="match status" value="1"/>
</dbReference>
<feature type="domain" description="SsuA/THI5-like" evidence="2">
    <location>
        <begin position="55"/>
        <end position="156"/>
    </location>
</feature>
<evidence type="ECO:0000256" key="1">
    <source>
        <dbReference type="SAM" id="SignalP"/>
    </source>
</evidence>
<gene>
    <name evidence="3" type="ORF">IAB07_06345</name>
</gene>
<feature type="chain" id="PRO_5039652755" description="SsuA/THI5-like domain-containing protein" evidence="1">
    <location>
        <begin position="22"/>
        <end position="346"/>
    </location>
</feature>
<name>A0A9D1SKV4_9FIRM</name>
<proteinExistence type="predicted"/>
<evidence type="ECO:0000313" key="3">
    <source>
        <dbReference type="EMBL" id="HIU63368.1"/>
    </source>
</evidence>
<accession>A0A9D1SKV4</accession>
<dbReference type="Pfam" id="PF09084">
    <property type="entry name" value="NMT1"/>
    <property type="match status" value="1"/>
</dbReference>
<feature type="signal peptide" evidence="1">
    <location>
        <begin position="1"/>
        <end position="21"/>
    </location>
</feature>
<reference evidence="3" key="2">
    <citation type="journal article" date="2021" name="PeerJ">
        <title>Extensive microbial diversity within the chicken gut microbiome revealed by metagenomics and culture.</title>
        <authorList>
            <person name="Gilroy R."/>
            <person name="Ravi A."/>
            <person name="Getino M."/>
            <person name="Pursley I."/>
            <person name="Horton D.L."/>
            <person name="Alikhan N.F."/>
            <person name="Baker D."/>
            <person name="Gharbi K."/>
            <person name="Hall N."/>
            <person name="Watson M."/>
            <person name="Adriaenssens E.M."/>
            <person name="Foster-Nyarko E."/>
            <person name="Jarju S."/>
            <person name="Secka A."/>
            <person name="Antonio M."/>
            <person name="Oren A."/>
            <person name="Chaudhuri R.R."/>
            <person name="La Ragione R."/>
            <person name="Hildebrand F."/>
            <person name="Pallen M.J."/>
        </authorList>
    </citation>
    <scope>NUCLEOTIDE SEQUENCE</scope>
    <source>
        <strain evidence="3">9366</strain>
    </source>
</reference>
<evidence type="ECO:0000259" key="2">
    <source>
        <dbReference type="Pfam" id="PF09084"/>
    </source>
</evidence>
<keyword evidence="1" id="KW-0732">Signal</keyword>
<dbReference type="AlphaFoldDB" id="A0A9D1SKV4"/>
<dbReference type="Gene3D" id="3.40.190.10">
    <property type="entry name" value="Periplasmic binding protein-like II"/>
    <property type="match status" value="2"/>
</dbReference>
<organism evidence="3 4">
    <name type="scientific">Candidatus Caccalectryoclostridium excrementigallinarum</name>
    <dbReference type="NCBI Taxonomy" id="2840710"/>
    <lineage>
        <taxon>Bacteria</taxon>
        <taxon>Bacillati</taxon>
        <taxon>Bacillota</taxon>
        <taxon>Clostridia</taxon>
        <taxon>Christensenellales</taxon>
        <taxon>Christensenellaceae</taxon>
        <taxon>Christensenellaceae incertae sedis</taxon>
        <taxon>Candidatus Caccalectryoclostridium</taxon>
    </lineage>
</organism>
<evidence type="ECO:0000313" key="4">
    <source>
        <dbReference type="Proteomes" id="UP000824145"/>
    </source>
</evidence>
<dbReference type="InterPro" id="IPR015168">
    <property type="entry name" value="SsuA/THI5"/>
</dbReference>
<dbReference type="PANTHER" id="PTHR30024:SF46">
    <property type="entry name" value="ABC TRANSPORTER, SUBSTRATE-BINDING LIPOPROTEIN"/>
    <property type="match status" value="1"/>
</dbReference>
<sequence length="346" mass="35510">MKKKSILLALLAIALIAASVAGIVSCGKVSEGEYVIVAPDGAPALAVSGLAGSSFYYAEGISVRAEVVAASEIGTRAAKADMAIVPANVAAKLFNEGSDIKVVATVTHGNLYMVGKPDAPAVTDLTQLKGKIVASIGKGSVPDSLFKAMLTKAEVEYVVAEDPAKAVAAEGKVTLIYGADGAAVIPQVVTGKASYGIIGEPAVSTAAKSKGLQEKADMQALWNEANGSEGGYSQAVLIMKSSLAKDVSFTTSILSQLQTNADKIVSSDEYAGQAVSNIKTVYESTSLKPENMTASIIKRSNVKIVSADTQEGLAEITAMLEAVLDVNPQSIGGKVPAQNSGFYFTV</sequence>
<dbReference type="EMBL" id="DVNJ01000032">
    <property type="protein sequence ID" value="HIU63368.1"/>
    <property type="molecule type" value="Genomic_DNA"/>
</dbReference>
<reference evidence="3" key="1">
    <citation type="submission" date="2020-10" db="EMBL/GenBank/DDBJ databases">
        <authorList>
            <person name="Gilroy R."/>
        </authorList>
    </citation>
    <scope>NUCLEOTIDE SEQUENCE</scope>
    <source>
        <strain evidence="3">9366</strain>
    </source>
</reference>
<comment type="caution">
    <text evidence="3">The sequence shown here is derived from an EMBL/GenBank/DDBJ whole genome shotgun (WGS) entry which is preliminary data.</text>
</comment>
<dbReference type="SUPFAM" id="SSF53850">
    <property type="entry name" value="Periplasmic binding protein-like II"/>
    <property type="match status" value="1"/>
</dbReference>
<protein>
    <recommendedName>
        <fullName evidence="2">SsuA/THI5-like domain-containing protein</fullName>
    </recommendedName>
</protein>
<dbReference type="PROSITE" id="PS51257">
    <property type="entry name" value="PROKAR_LIPOPROTEIN"/>
    <property type="match status" value="1"/>
</dbReference>